<evidence type="ECO:0000313" key="1">
    <source>
        <dbReference type="EMBL" id="KAJ8316921.1"/>
    </source>
</evidence>
<accession>A0ABQ9FJU6</accession>
<dbReference type="Proteomes" id="UP001217089">
    <property type="component" value="Unassembled WGS sequence"/>
</dbReference>
<comment type="caution">
    <text evidence="1">The sequence shown here is derived from an EMBL/GenBank/DDBJ whole genome shotgun (WGS) entry which is preliminary data.</text>
</comment>
<keyword evidence="2" id="KW-1185">Reference proteome</keyword>
<reference evidence="1 2" key="1">
    <citation type="submission" date="2022-12" db="EMBL/GenBank/DDBJ databases">
        <title>Chromosome-level genome of Tegillarca granosa.</title>
        <authorList>
            <person name="Kim J."/>
        </authorList>
    </citation>
    <scope>NUCLEOTIDE SEQUENCE [LARGE SCALE GENOMIC DNA]</scope>
    <source>
        <strain evidence="1">Teg-2019</strain>
        <tissue evidence="1">Adductor muscle</tissue>
    </source>
</reference>
<dbReference type="PANTHER" id="PTHR14614">
    <property type="entry name" value="HEPATOCELLULAR CARCINOMA-ASSOCIATED ANTIGEN"/>
    <property type="match status" value="1"/>
</dbReference>
<organism evidence="1 2">
    <name type="scientific">Tegillarca granosa</name>
    <name type="common">Malaysian cockle</name>
    <name type="synonym">Anadara granosa</name>
    <dbReference type="NCBI Taxonomy" id="220873"/>
    <lineage>
        <taxon>Eukaryota</taxon>
        <taxon>Metazoa</taxon>
        <taxon>Spiralia</taxon>
        <taxon>Lophotrochozoa</taxon>
        <taxon>Mollusca</taxon>
        <taxon>Bivalvia</taxon>
        <taxon>Autobranchia</taxon>
        <taxon>Pteriomorphia</taxon>
        <taxon>Arcoida</taxon>
        <taxon>Arcoidea</taxon>
        <taxon>Arcidae</taxon>
        <taxon>Tegillarca</taxon>
    </lineage>
</organism>
<dbReference type="Gene3D" id="3.40.50.150">
    <property type="entry name" value="Vaccinia Virus protein VP39"/>
    <property type="match status" value="1"/>
</dbReference>
<gene>
    <name evidence="1" type="ORF">KUTeg_004825</name>
</gene>
<dbReference type="EMBL" id="JARBDR010000246">
    <property type="protein sequence ID" value="KAJ8316921.1"/>
    <property type="molecule type" value="Genomic_DNA"/>
</dbReference>
<sequence>MSAPSGDNFFIREYEKNNGDILIINQLEVGDVGCVVWDAALVLSKYLETKDFSFGKELDGKHMIEIGAGTGIVGIVAATFG</sequence>
<dbReference type="InterPro" id="IPR029063">
    <property type="entry name" value="SAM-dependent_MTases_sf"/>
</dbReference>
<proteinExistence type="predicted"/>
<dbReference type="InterPro" id="IPR019410">
    <property type="entry name" value="Methyltransf_16"/>
</dbReference>
<dbReference type="PANTHER" id="PTHR14614:SF44">
    <property type="entry name" value="PROTEIN N-LYSINE METHYLTRANSFERASE METTL21D"/>
    <property type="match status" value="1"/>
</dbReference>
<dbReference type="Pfam" id="PF10294">
    <property type="entry name" value="Methyltransf_16"/>
    <property type="match status" value="1"/>
</dbReference>
<name>A0ABQ9FJU6_TEGGR</name>
<evidence type="ECO:0000313" key="2">
    <source>
        <dbReference type="Proteomes" id="UP001217089"/>
    </source>
</evidence>
<protein>
    <submittedName>
        <fullName evidence="1">Uncharacterized protein</fullName>
    </submittedName>
</protein>